<dbReference type="FunCoup" id="A0A7J8E118">
    <property type="interactions" value="165"/>
</dbReference>
<reference evidence="2 3" key="1">
    <citation type="journal article" date="2020" name="Nature">
        <title>Six reference-quality genomes reveal evolution of bat adaptations.</title>
        <authorList>
            <person name="Jebb D."/>
            <person name="Huang Z."/>
            <person name="Pippel M."/>
            <person name="Hughes G.M."/>
            <person name="Lavrichenko K."/>
            <person name="Devanna P."/>
            <person name="Winkler S."/>
            <person name="Jermiin L.S."/>
            <person name="Skirmuntt E.C."/>
            <person name="Katzourakis A."/>
            <person name="Burkitt-Gray L."/>
            <person name="Ray D.A."/>
            <person name="Sullivan K.A.M."/>
            <person name="Roscito J.G."/>
            <person name="Kirilenko B.M."/>
            <person name="Davalos L.M."/>
            <person name="Corthals A.P."/>
            <person name="Power M.L."/>
            <person name="Jones G."/>
            <person name="Ransome R.D."/>
            <person name="Dechmann D.K.N."/>
            <person name="Locatelli A.G."/>
            <person name="Puechmaille S.J."/>
            <person name="Fedrigo O."/>
            <person name="Jarvis E.D."/>
            <person name="Hiller M."/>
            <person name="Vernes S.C."/>
            <person name="Myers E.W."/>
            <person name="Teeling E.C."/>
        </authorList>
    </citation>
    <scope>NUCLEOTIDE SEQUENCE [LARGE SCALE GENOMIC DNA]</scope>
    <source>
        <strain evidence="2">MMolMol1</strain>
        <tissue evidence="2">Muscle</tissue>
    </source>
</reference>
<dbReference type="InParanoid" id="A0A7J8E118"/>
<feature type="region of interest" description="Disordered" evidence="1">
    <location>
        <begin position="228"/>
        <end position="267"/>
    </location>
</feature>
<evidence type="ECO:0000313" key="2">
    <source>
        <dbReference type="EMBL" id="KAF6429021.1"/>
    </source>
</evidence>
<sequence length="560" mass="60695">MAHESSRQVRDRGVTRSKAEKARPPTVLVPQVDIIPGRLTEAEWMAFTALEEGEEVVGDILDDLLARVMDSAFKVYLTQQCIPFTISQAREAMLQVIEWRFLARDEGESAVAEDPTWGEDEEPLACTTDAWAQGSVPVLHAPVSMGLEETFQSEDQGSIEQISLGRSRMDRGFEEQMESSEHSSKPRDTPSPPPILELFQEAEPRGPLEEVEGQRGGHQSSAEALNVSLPQSSSEELGPAGSPHPSLELSQVASSQKSTERAPPLSSQLLKEDLYCCTLKPPTAGDQRVPPTASGPTILSLPKFSQPQQPWGSDSQLSKLSYPAGCKAALVRLPRHWVSPLTEIVDPDSAVRPLGVYRRCQRVKKTEVPAGPPATGPSSGVSPACFSTPPPRGPCPALCSSSQFPPLSLDLSSPGIQSKGPLPSSESHFLEKHLELPYVAQCPSPKMWPGAKWPRGWEKGAELLEELWAARTHVSARGLDPGDQECQDPHRSPCPTPRILDATSQVMWEPVLLPEALKLAPGVSVWNPNAQVLLSSGTPQQEDKEGCTSPPIKAGAQKPK</sequence>
<gene>
    <name evidence="2" type="ORF">HJG59_001860</name>
</gene>
<feature type="region of interest" description="Disordered" evidence="1">
    <location>
        <begin position="534"/>
        <end position="560"/>
    </location>
</feature>
<protein>
    <submittedName>
        <fullName evidence="2">Uncharacterized protein</fullName>
    </submittedName>
</protein>
<dbReference type="Proteomes" id="UP000550707">
    <property type="component" value="Unassembled WGS sequence"/>
</dbReference>
<feature type="compositionally biased region" description="Basic and acidic residues" evidence="1">
    <location>
        <begin position="173"/>
        <end position="188"/>
    </location>
</feature>
<dbReference type="AlphaFoldDB" id="A0A7J8E118"/>
<dbReference type="Pfam" id="PF15479">
    <property type="entry name" value="DUF4639"/>
    <property type="match status" value="1"/>
</dbReference>
<feature type="region of interest" description="Disordered" evidence="1">
    <location>
        <begin position="367"/>
        <end position="386"/>
    </location>
</feature>
<dbReference type="EMBL" id="JACASF010000015">
    <property type="protein sequence ID" value="KAF6429021.1"/>
    <property type="molecule type" value="Genomic_DNA"/>
</dbReference>
<dbReference type="InterPro" id="IPR028042">
    <property type="entry name" value="DUF4639"/>
</dbReference>
<keyword evidence="3" id="KW-1185">Reference proteome</keyword>
<feature type="region of interest" description="Disordered" evidence="1">
    <location>
        <begin position="173"/>
        <end position="197"/>
    </location>
</feature>
<feature type="compositionally biased region" description="Polar residues" evidence="1">
    <location>
        <begin position="303"/>
        <end position="316"/>
    </location>
</feature>
<comment type="caution">
    <text evidence="2">The sequence shown here is derived from an EMBL/GenBank/DDBJ whole genome shotgun (WGS) entry which is preliminary data.</text>
</comment>
<feature type="region of interest" description="Disordered" evidence="1">
    <location>
        <begin position="280"/>
        <end position="316"/>
    </location>
</feature>
<feature type="compositionally biased region" description="Basic and acidic residues" evidence="1">
    <location>
        <begin position="1"/>
        <end position="23"/>
    </location>
</feature>
<dbReference type="PANTHER" id="PTHR34438:SF1">
    <property type="entry name" value="CHROMOSOME 2 OPEN READING FRAME 81"/>
    <property type="match status" value="1"/>
</dbReference>
<accession>A0A7J8E118</accession>
<organism evidence="2 3">
    <name type="scientific">Molossus molossus</name>
    <name type="common">Pallas' mastiff bat</name>
    <name type="synonym">Vespertilio molossus</name>
    <dbReference type="NCBI Taxonomy" id="27622"/>
    <lineage>
        <taxon>Eukaryota</taxon>
        <taxon>Metazoa</taxon>
        <taxon>Chordata</taxon>
        <taxon>Craniata</taxon>
        <taxon>Vertebrata</taxon>
        <taxon>Euteleostomi</taxon>
        <taxon>Mammalia</taxon>
        <taxon>Eutheria</taxon>
        <taxon>Laurasiatheria</taxon>
        <taxon>Chiroptera</taxon>
        <taxon>Yangochiroptera</taxon>
        <taxon>Molossidae</taxon>
        <taxon>Molossus</taxon>
    </lineage>
</organism>
<feature type="compositionally biased region" description="Polar residues" evidence="1">
    <location>
        <begin position="248"/>
        <end position="257"/>
    </location>
</feature>
<evidence type="ECO:0000256" key="1">
    <source>
        <dbReference type="SAM" id="MobiDB-lite"/>
    </source>
</evidence>
<evidence type="ECO:0000313" key="3">
    <source>
        <dbReference type="Proteomes" id="UP000550707"/>
    </source>
</evidence>
<proteinExistence type="predicted"/>
<name>A0A7J8E118_MOLMO</name>
<feature type="region of interest" description="Disordered" evidence="1">
    <location>
        <begin position="1"/>
        <end position="24"/>
    </location>
</feature>
<dbReference type="PANTHER" id="PTHR34438">
    <property type="entry name" value="SI:DKEY-97L20.6"/>
    <property type="match status" value="1"/>
</dbReference>